<dbReference type="InterPro" id="IPR000873">
    <property type="entry name" value="AMP-dep_synth/lig_dom"/>
</dbReference>
<dbReference type="InterPro" id="IPR045851">
    <property type="entry name" value="AMP-bd_C_sf"/>
</dbReference>
<evidence type="ECO:0000256" key="6">
    <source>
        <dbReference type="ARBA" id="ARBA00022553"/>
    </source>
</evidence>
<keyword evidence="7" id="KW-0436">Ligase</keyword>
<dbReference type="SUPFAM" id="SSF53335">
    <property type="entry name" value="S-adenosyl-L-methionine-dependent methyltransferases"/>
    <property type="match status" value="1"/>
</dbReference>
<dbReference type="GO" id="GO:0009403">
    <property type="term" value="P:toxin biosynthetic process"/>
    <property type="evidence" value="ECO:0007669"/>
    <property type="project" value="UniProtKB-ARBA"/>
</dbReference>
<dbReference type="Gene3D" id="3.30.559.30">
    <property type="entry name" value="Nonribosomal peptide synthetase, condensation domain"/>
    <property type="match status" value="1"/>
</dbReference>
<dbReference type="InterPro" id="IPR006162">
    <property type="entry name" value="Ppantetheine_attach_site"/>
</dbReference>
<evidence type="ECO:0000313" key="12">
    <source>
        <dbReference type="Proteomes" id="UP000001564"/>
    </source>
</evidence>
<dbReference type="Pfam" id="PF00975">
    <property type="entry name" value="Thioesterase"/>
    <property type="match status" value="1"/>
</dbReference>
<dbReference type="GO" id="GO:0031177">
    <property type="term" value="F:phosphopantetheine binding"/>
    <property type="evidence" value="ECO:0007669"/>
    <property type="project" value="InterPro"/>
</dbReference>
<dbReference type="InterPro" id="IPR036736">
    <property type="entry name" value="ACP-like_sf"/>
</dbReference>
<dbReference type="PANTHER" id="PTHR45527:SF10">
    <property type="entry name" value="PYOCHELIN SYNTHASE PCHF"/>
    <property type="match status" value="1"/>
</dbReference>
<dbReference type="InterPro" id="IPR044894">
    <property type="entry name" value="TubC_N_sf"/>
</dbReference>
<dbReference type="InterPro" id="IPR001242">
    <property type="entry name" value="Condensation_dom"/>
</dbReference>
<dbReference type="InterPro" id="IPR029063">
    <property type="entry name" value="SAM-dependent_MTases_sf"/>
</dbReference>
<dbReference type="OrthoDB" id="2472181at2"/>
<dbReference type="RefSeq" id="WP_011931550.1">
    <property type="nucleotide sequence ID" value="NC_009480.1"/>
</dbReference>
<evidence type="ECO:0000256" key="7">
    <source>
        <dbReference type="ARBA" id="ARBA00022598"/>
    </source>
</evidence>
<dbReference type="GO" id="GO:0000036">
    <property type="term" value="F:acyl carrier activity"/>
    <property type="evidence" value="ECO:0007669"/>
    <property type="project" value="TreeGrafter"/>
</dbReference>
<dbReference type="HOGENOM" id="CLU_000022_2_15_11"/>
<reference evidence="11 12" key="1">
    <citation type="journal article" date="2008" name="J. Bacteriol.">
        <title>The genome sequence of the tomato-pathogenic actinomycete Clavibacter michiganensis subsp. michiganensis NCPPB382 reveals a large island involved in pathogenicity.</title>
        <authorList>
            <person name="Gartemann K.H."/>
            <person name="Abt B."/>
            <person name="Bekel T."/>
            <person name="Burger A."/>
            <person name="Engemann J."/>
            <person name="Flugel M."/>
            <person name="Gaigalat L."/>
            <person name="Goesmann A."/>
            <person name="Grafen I."/>
            <person name="Kalinowski J."/>
            <person name="Kaup O."/>
            <person name="Kirchner O."/>
            <person name="Krause L."/>
            <person name="Linke B."/>
            <person name="McHardy A."/>
            <person name="Meyer F."/>
            <person name="Pohle S."/>
            <person name="Ruckert C."/>
            <person name="Schneiker S."/>
            <person name="Zellermann E.M."/>
            <person name="Puhler A."/>
            <person name="Eichenlaub R."/>
            <person name="Kaiser O."/>
            <person name="Bartels D."/>
        </authorList>
    </citation>
    <scope>NUCLEOTIDE SEQUENCE [LARGE SCALE GENOMIC DNA]</scope>
    <source>
        <strain evidence="11 12">NCPPB 382</strain>
    </source>
</reference>
<dbReference type="InterPro" id="IPR023213">
    <property type="entry name" value="CAT-like_dom_sf"/>
</dbReference>
<dbReference type="Gene3D" id="3.40.50.150">
    <property type="entry name" value="Vaccinia Virus protein VP39"/>
    <property type="match status" value="1"/>
</dbReference>
<dbReference type="FunFam" id="3.30.559.30:FF:000006">
    <property type="entry name" value="Yersiniabactin polyketide/non-ribosomal peptide synthetase"/>
    <property type="match status" value="1"/>
</dbReference>
<comment type="cofactor">
    <cofactor evidence="1">
        <name>pantetheine 4'-phosphate</name>
        <dbReference type="ChEBI" id="CHEBI:47942"/>
    </cofactor>
</comment>
<dbReference type="Proteomes" id="UP000001564">
    <property type="component" value="Chromosome"/>
</dbReference>
<evidence type="ECO:0000256" key="4">
    <source>
        <dbReference type="ARBA" id="ARBA00016743"/>
    </source>
</evidence>
<dbReference type="KEGG" id="cmi:CMM_0330"/>
<dbReference type="InterPro" id="IPR020845">
    <property type="entry name" value="AMP-binding_CS"/>
</dbReference>
<dbReference type="GO" id="GO:0043041">
    <property type="term" value="P:amino acid activation for nonribosomal peptide biosynthetic process"/>
    <property type="evidence" value="ECO:0007669"/>
    <property type="project" value="TreeGrafter"/>
</dbReference>
<name>A5CMR6_CLAM3</name>
<accession>A5CMR6</accession>
<keyword evidence="8" id="KW-0677">Repeat</keyword>
<keyword evidence="6" id="KW-0597">Phosphoprotein</keyword>
<protein>
    <recommendedName>
        <fullName evidence="4">Phenyloxazoline synthase MbtB</fullName>
    </recommendedName>
    <alternativeName>
        <fullName evidence="9">Mycobactin synthetase protein B</fullName>
    </alternativeName>
</protein>
<dbReference type="Pfam" id="PF00668">
    <property type="entry name" value="Condensation"/>
    <property type="match status" value="1"/>
</dbReference>
<dbReference type="InterPro" id="IPR041464">
    <property type="entry name" value="TubC_N"/>
</dbReference>
<dbReference type="Gene3D" id="1.10.1200.10">
    <property type="entry name" value="ACP-like"/>
    <property type="match status" value="1"/>
</dbReference>
<dbReference type="Pfam" id="PF00550">
    <property type="entry name" value="PP-binding"/>
    <property type="match status" value="1"/>
</dbReference>
<dbReference type="PROSITE" id="PS50075">
    <property type="entry name" value="CARRIER"/>
    <property type="match status" value="1"/>
</dbReference>
<evidence type="ECO:0000256" key="5">
    <source>
        <dbReference type="ARBA" id="ARBA00022450"/>
    </source>
</evidence>
<dbReference type="PROSITE" id="PS00012">
    <property type="entry name" value="PHOSPHOPANTETHEINE"/>
    <property type="match status" value="1"/>
</dbReference>
<dbReference type="SUPFAM" id="SSF52777">
    <property type="entry name" value="CoA-dependent acyltransferases"/>
    <property type="match status" value="2"/>
</dbReference>
<dbReference type="Gene3D" id="3.30.559.10">
    <property type="entry name" value="Chloramphenicol acetyltransferase-like domain"/>
    <property type="match status" value="1"/>
</dbReference>
<evidence type="ECO:0000256" key="3">
    <source>
        <dbReference type="ARBA" id="ARBA00007380"/>
    </source>
</evidence>
<evidence type="ECO:0000313" key="11">
    <source>
        <dbReference type="EMBL" id="CAN00352.1"/>
    </source>
</evidence>
<feature type="domain" description="Carrier" evidence="10">
    <location>
        <begin position="1455"/>
        <end position="1536"/>
    </location>
</feature>
<dbReference type="GO" id="GO:0016874">
    <property type="term" value="F:ligase activity"/>
    <property type="evidence" value="ECO:0007669"/>
    <property type="project" value="UniProtKB-KW"/>
</dbReference>
<dbReference type="InterPro" id="IPR029058">
    <property type="entry name" value="AB_hydrolase_fold"/>
</dbReference>
<dbReference type="Gene3D" id="3.40.50.980">
    <property type="match status" value="2"/>
</dbReference>
<comment type="pathway">
    <text evidence="2">Siderophore biosynthesis; mycobactin biosynthesis.</text>
</comment>
<dbReference type="FunFam" id="1.10.1200.10:FF:000016">
    <property type="entry name" value="Non-ribosomal peptide synthase"/>
    <property type="match status" value="1"/>
</dbReference>
<dbReference type="InterPro" id="IPR020806">
    <property type="entry name" value="PKS_PP-bd"/>
</dbReference>
<dbReference type="EMBL" id="AM711867">
    <property type="protein sequence ID" value="CAN00352.1"/>
    <property type="molecule type" value="Genomic_DNA"/>
</dbReference>
<dbReference type="PROSITE" id="PS00455">
    <property type="entry name" value="AMP_BINDING"/>
    <property type="match status" value="1"/>
</dbReference>
<comment type="similarity">
    <text evidence="3">Belongs to the ATP-dependent AMP-binding enzyme family. MbtB subfamily.</text>
</comment>
<evidence type="ECO:0000256" key="8">
    <source>
        <dbReference type="ARBA" id="ARBA00022737"/>
    </source>
</evidence>
<dbReference type="eggNOG" id="COG1020">
    <property type="taxonomic scope" value="Bacteria"/>
</dbReference>
<gene>
    <name evidence="11" type="primary">npsB</name>
    <name evidence="11" type="ordered locus">CMM_0330</name>
</gene>
<dbReference type="InterPro" id="IPR009081">
    <property type="entry name" value="PP-bd_ACP"/>
</dbReference>
<dbReference type="InterPro" id="IPR013217">
    <property type="entry name" value="Methyltransf_12"/>
</dbReference>
<keyword evidence="5" id="KW-0596">Phosphopantetheine</keyword>
<dbReference type="SUPFAM" id="SSF53474">
    <property type="entry name" value="alpha/beta-Hydrolases"/>
    <property type="match status" value="1"/>
</dbReference>
<dbReference type="Pfam" id="PF08242">
    <property type="entry name" value="Methyltransf_12"/>
    <property type="match status" value="1"/>
</dbReference>
<organism evidence="11 12">
    <name type="scientific">Clavibacter michiganensis subsp. michiganensis (strain NCPPB 382)</name>
    <dbReference type="NCBI Taxonomy" id="443906"/>
    <lineage>
        <taxon>Bacteria</taxon>
        <taxon>Bacillati</taxon>
        <taxon>Actinomycetota</taxon>
        <taxon>Actinomycetes</taxon>
        <taxon>Micrococcales</taxon>
        <taxon>Microbacteriaceae</taxon>
        <taxon>Clavibacter</taxon>
    </lineage>
</organism>
<dbReference type="CDD" id="cd02440">
    <property type="entry name" value="AdoMet_MTases"/>
    <property type="match status" value="1"/>
</dbReference>
<dbReference type="Pfam" id="PF18563">
    <property type="entry name" value="TubC_N"/>
    <property type="match status" value="1"/>
</dbReference>
<dbReference type="CDD" id="cd19535">
    <property type="entry name" value="Cyc_NRPS"/>
    <property type="match status" value="1"/>
</dbReference>
<dbReference type="InterPro" id="IPR010071">
    <property type="entry name" value="AA_adenyl_dom"/>
</dbReference>
<dbReference type="InterPro" id="IPR001031">
    <property type="entry name" value="Thioesterase"/>
</dbReference>
<dbReference type="SUPFAM" id="SSF56801">
    <property type="entry name" value="Acetyl-CoA synthetase-like"/>
    <property type="match status" value="1"/>
</dbReference>
<dbReference type="GO" id="GO:0005737">
    <property type="term" value="C:cytoplasm"/>
    <property type="evidence" value="ECO:0007669"/>
    <property type="project" value="TreeGrafter"/>
</dbReference>
<dbReference type="SMART" id="SM00823">
    <property type="entry name" value="PKS_PP"/>
    <property type="match status" value="1"/>
</dbReference>
<keyword evidence="12" id="KW-1185">Reference proteome</keyword>
<dbReference type="Gene3D" id="2.30.38.10">
    <property type="entry name" value="Luciferase, Domain 3"/>
    <property type="match status" value="1"/>
</dbReference>
<evidence type="ECO:0000256" key="2">
    <source>
        <dbReference type="ARBA" id="ARBA00005102"/>
    </source>
</evidence>
<sequence length="1859" mass="198528">MNAEQLIDDLDARGVRLWAEDGRIRFRGPRGVIDDDRRELIRRHRDEVLAILGRRDASGTDAADPAAADHAAAHDPFPLTPVQTAYLLGRTDAYPYGGVACSADLDLSWPASTDPARIVDAWIRLVAHHGMLRAEVHPDGSQRVLADPGPVEVPVDDLRGLGPASIGHRIDAVRADLAQGTGRDPGWPRVRAVVTRADDAVRLHLAVDLLVLDHASLQLVLDQLRALVEDPAAALPGSPDGPGFRDRVLARRALTASAAYERDRSYWWRRLDDLPPAPELPLADHDPMAAPVRFRRLSAVLDPASAARLDRAAADAGVTPTSALLAAYAETVGRWSRSPRFVLNVPVSDRRGLPEAAEQVMGDFTSVELLEVDLTEDVPAVERMRALSARLLEDLAHPLCGGTELLAELTRRRGGDARDVALAPVVFTSALAGDAASAPAGDGGRITAAVTRTPQVWIDCQALRVPDGLQLSWDVREGILADGVADAAFGAYIGAVRALADDPAAWQLPCAVDLPADQRERRIRVGETGDPVAPALVHEPLLAAAEAAPDAPAVIAPDRTLTHDELVRRAAAVAARLRSTGMRRGDRVAIVAARGWEQVVAVVGVLLAGGAYVPVDVAQPRIRRDTVLADAGIRQVLTQEALVGAPADWPTGVERIAVDALEPAASRPTPDADRDGVDPADPAYVIYTSGSTGTPKGAILSHHAAHNTLVDIRERFGVGPDDRVLALAGLGFDLSVFDVLGVLGAGGAMVLPDPRRRDDPSHWAALIARHRVTLWNSVPAQARMLQDYRDAVAATGGPTDGSAAGDDAPSTLRLALLSGDWIPVTLPDAMRAGHPELTVVSLGGATEAAIWSVHHVIGEVDRLLPSIPYGTPLRGQRLAVVDHLGRDRPEGVPGEILIRGAGVALGYIGDAERTRERFGVDPATGDREYRTGDIGRYLPDGSIELLGREDAQVKIRGYRIELAEIQAAVLAHPGVADCAVQVAEGTAGRHLVGIVQPERSAPVEAPDDRAPGDAARAALQVAAADVDTDALGAFLAQFDEHALRVIERTLAAAGALVDQASPVTADEVADLLRASDAHRVVVRRWLRALERRGRIARDADGRYRGALSADPERVARAWARVEEAEREIRWSAELLRHVQASSSALADLVSGDLDIAELLYPGAPSDAIGAAYRDNLGVRLLTAALTAAVVALADLHDARGLGADEPLRILEVRGGVGGAADQLIPALAGRAVEYAFTDPSMFHVGEARERHPDRHGVRFQAFDPAADPLPQGQRPSSYDVVICSNGLHGVPDVPAALRRLQGLLAPHGHLAVIESTREDNPPLMIATDFMEVRAGGPADARLADDALLFAADEWRAMLGDLGARGIQQVPADEDPLSGLGQHLLLAQVKADRVPLRAASLRRHTADRLPDYMVPRRWQVLDALPVTANGKVDRAALARLAEDRAPAAAVAAGSDAPRDDVERRLQELWAELLGRPGIGRDDDFFALGGDSLLVARLVGRMREQLPEVVDLEWDVVLRHMLRRPTIAGLAGYVRQAGQGGAGDRDAPATPAVSLLSGSGRGPATVLVHAGIGTIMPYRALMTEIRRRSRGTGSLYGVEVPDLDAFLDADPHGLIDRIAAEYARELLATGIRTFHVVGYCLGGLVATEVARALTEAGADVASFTAISSHSPAFRLDDEMVSEYSFAMMIGIDPVDLGFPADPWRIAAAGARILERTPGVMPADGYASLDGEFADIGRAFLDLSRIPRRARIARMCEVVPPASGSYTPEQMTRFFRTFRQSVFAITRYRPDPYAGDITFLRHSGAYPFPGSREAVTDYWEELALGELDIVDIPGDHYDCLSVEHAPRVLSILTNVTGGAVIA</sequence>
<dbReference type="Gene3D" id="1.10.10.1830">
    <property type="entry name" value="Non-ribosomal peptide synthase, adenylation domain"/>
    <property type="match status" value="1"/>
</dbReference>
<dbReference type="NCBIfam" id="TIGR01733">
    <property type="entry name" value="AA-adenyl-dom"/>
    <property type="match status" value="1"/>
</dbReference>
<dbReference type="InterPro" id="IPR057737">
    <property type="entry name" value="Condensation_MtbB-like"/>
</dbReference>
<dbReference type="Gene3D" id="3.40.50.1820">
    <property type="entry name" value="alpha/beta hydrolase"/>
    <property type="match status" value="1"/>
</dbReference>
<evidence type="ECO:0000256" key="1">
    <source>
        <dbReference type="ARBA" id="ARBA00001957"/>
    </source>
</evidence>
<dbReference type="Pfam" id="PF00501">
    <property type="entry name" value="AMP-binding"/>
    <property type="match status" value="1"/>
</dbReference>
<evidence type="ECO:0000259" key="10">
    <source>
        <dbReference type="PROSITE" id="PS50075"/>
    </source>
</evidence>
<proteinExistence type="inferred from homology"/>
<dbReference type="PANTHER" id="PTHR45527">
    <property type="entry name" value="NONRIBOSOMAL PEPTIDE SYNTHETASE"/>
    <property type="match status" value="1"/>
</dbReference>
<dbReference type="SUPFAM" id="SSF47336">
    <property type="entry name" value="ACP-like"/>
    <property type="match status" value="1"/>
</dbReference>
<dbReference type="Gene3D" id="3.30.300.30">
    <property type="match status" value="2"/>
</dbReference>
<evidence type="ECO:0000256" key="9">
    <source>
        <dbReference type="ARBA" id="ARBA00033440"/>
    </source>
</evidence>